<organism evidence="1 2">
    <name type="scientific">Hypoxylon rubiginosum</name>
    <dbReference type="NCBI Taxonomy" id="110542"/>
    <lineage>
        <taxon>Eukaryota</taxon>
        <taxon>Fungi</taxon>
        <taxon>Dikarya</taxon>
        <taxon>Ascomycota</taxon>
        <taxon>Pezizomycotina</taxon>
        <taxon>Sordariomycetes</taxon>
        <taxon>Xylariomycetidae</taxon>
        <taxon>Xylariales</taxon>
        <taxon>Hypoxylaceae</taxon>
        <taxon>Hypoxylon</taxon>
    </lineage>
</organism>
<reference evidence="1 2" key="1">
    <citation type="journal article" date="2022" name="New Phytol.">
        <title>Ecological generalism drives hyperdiversity of secondary metabolite gene clusters in xylarialean endophytes.</title>
        <authorList>
            <person name="Franco M.E.E."/>
            <person name="Wisecaver J.H."/>
            <person name="Arnold A.E."/>
            <person name="Ju Y.M."/>
            <person name="Slot J.C."/>
            <person name="Ahrendt S."/>
            <person name="Moore L.P."/>
            <person name="Eastman K.E."/>
            <person name="Scott K."/>
            <person name="Konkel Z."/>
            <person name="Mondo S.J."/>
            <person name="Kuo A."/>
            <person name="Hayes R.D."/>
            <person name="Haridas S."/>
            <person name="Andreopoulos B."/>
            <person name="Riley R."/>
            <person name="LaButti K."/>
            <person name="Pangilinan J."/>
            <person name="Lipzen A."/>
            <person name="Amirebrahimi M."/>
            <person name="Yan J."/>
            <person name="Adam C."/>
            <person name="Keymanesh K."/>
            <person name="Ng V."/>
            <person name="Louie K."/>
            <person name="Northen T."/>
            <person name="Drula E."/>
            <person name="Henrissat B."/>
            <person name="Hsieh H.M."/>
            <person name="Youens-Clark K."/>
            <person name="Lutzoni F."/>
            <person name="Miadlikowska J."/>
            <person name="Eastwood D.C."/>
            <person name="Hamelin R.C."/>
            <person name="Grigoriev I.V."/>
            <person name="U'Ren J.M."/>
        </authorList>
    </citation>
    <scope>NUCLEOTIDE SEQUENCE [LARGE SCALE GENOMIC DNA]</scope>
    <source>
        <strain evidence="1 2">CBS 119005</strain>
    </source>
</reference>
<evidence type="ECO:0000313" key="2">
    <source>
        <dbReference type="Proteomes" id="UP001497700"/>
    </source>
</evidence>
<dbReference type="Proteomes" id="UP001497700">
    <property type="component" value="Unassembled WGS sequence"/>
</dbReference>
<sequence length="129" mass="14482">MAEPPPLTGSAPTKSKYLKVSIFFKKHPSITDDYFHAYWANNHVEPLLKLAKFKEKVHITPELKAEAKALSMPALEFDGVSEIWCDNIEAWREIVSDSEFRKAGAADGQNFITSPAHIILGYDHLIIGE</sequence>
<keyword evidence="2" id="KW-1185">Reference proteome</keyword>
<evidence type="ECO:0000313" key="1">
    <source>
        <dbReference type="EMBL" id="KAI4859497.1"/>
    </source>
</evidence>
<dbReference type="EMBL" id="MU393630">
    <property type="protein sequence ID" value="KAI4859497.1"/>
    <property type="molecule type" value="Genomic_DNA"/>
</dbReference>
<proteinExistence type="predicted"/>
<name>A0ACB9YJW7_9PEZI</name>
<comment type="caution">
    <text evidence="1">The sequence shown here is derived from an EMBL/GenBank/DDBJ whole genome shotgun (WGS) entry which is preliminary data.</text>
</comment>
<protein>
    <submittedName>
        <fullName evidence="1">Uncharacterized protein</fullName>
    </submittedName>
</protein>
<accession>A0ACB9YJW7</accession>
<gene>
    <name evidence="1" type="ORF">F4820DRAFT_453826</name>
</gene>